<proteinExistence type="predicted"/>
<protein>
    <submittedName>
        <fullName evidence="2">Uncharacterized protein</fullName>
    </submittedName>
</protein>
<sequence length="49" mass="5362">MNFQKRGVEQCAASVLAQSNQTSRLKETLLQDKIPSRGPVSDFRAGKLG</sequence>
<evidence type="ECO:0000313" key="2">
    <source>
        <dbReference type="EMBL" id="CEK50426.1"/>
    </source>
</evidence>
<accession>A0A0B6Y3L9</accession>
<dbReference type="EMBL" id="HACG01003561">
    <property type="protein sequence ID" value="CEK50426.1"/>
    <property type="molecule type" value="Transcribed_RNA"/>
</dbReference>
<organism evidence="2">
    <name type="scientific">Arion vulgaris</name>
    <dbReference type="NCBI Taxonomy" id="1028688"/>
    <lineage>
        <taxon>Eukaryota</taxon>
        <taxon>Metazoa</taxon>
        <taxon>Spiralia</taxon>
        <taxon>Lophotrochozoa</taxon>
        <taxon>Mollusca</taxon>
        <taxon>Gastropoda</taxon>
        <taxon>Heterobranchia</taxon>
        <taxon>Euthyneura</taxon>
        <taxon>Panpulmonata</taxon>
        <taxon>Eupulmonata</taxon>
        <taxon>Stylommatophora</taxon>
        <taxon>Helicina</taxon>
        <taxon>Arionoidea</taxon>
        <taxon>Arionidae</taxon>
        <taxon>Arion</taxon>
    </lineage>
</organism>
<reference evidence="2" key="1">
    <citation type="submission" date="2014-12" db="EMBL/GenBank/DDBJ databases">
        <title>Insight into the proteome of Arion vulgaris.</title>
        <authorList>
            <person name="Aradska J."/>
            <person name="Bulat T."/>
            <person name="Smidak R."/>
            <person name="Sarate P."/>
            <person name="Gangsoo J."/>
            <person name="Sialana F."/>
            <person name="Bilban M."/>
            <person name="Lubec G."/>
        </authorList>
    </citation>
    <scope>NUCLEOTIDE SEQUENCE</scope>
    <source>
        <tissue evidence="2">Skin</tissue>
    </source>
</reference>
<name>A0A0B6Y3L9_9EUPU</name>
<feature type="region of interest" description="Disordered" evidence="1">
    <location>
        <begin position="28"/>
        <end position="49"/>
    </location>
</feature>
<dbReference type="AlphaFoldDB" id="A0A0B6Y3L9"/>
<evidence type="ECO:0000256" key="1">
    <source>
        <dbReference type="SAM" id="MobiDB-lite"/>
    </source>
</evidence>
<gene>
    <name evidence="2" type="primary">ORF10734</name>
</gene>